<comment type="similarity">
    <text evidence="1 2">Belongs to the UPF0250 family.</text>
</comment>
<dbReference type="Proteomes" id="UP000246145">
    <property type="component" value="Unassembled WGS sequence"/>
</dbReference>
<dbReference type="PANTHER" id="PTHR38036:SF1">
    <property type="entry name" value="UPF0250 PROTEIN YBED"/>
    <property type="match status" value="1"/>
</dbReference>
<organism evidence="3 4">
    <name type="scientific">Pusillimonas noertemannii</name>
    <dbReference type="NCBI Taxonomy" id="305977"/>
    <lineage>
        <taxon>Bacteria</taxon>
        <taxon>Pseudomonadati</taxon>
        <taxon>Pseudomonadota</taxon>
        <taxon>Betaproteobacteria</taxon>
        <taxon>Burkholderiales</taxon>
        <taxon>Alcaligenaceae</taxon>
        <taxon>Pusillimonas</taxon>
    </lineage>
</organism>
<dbReference type="InterPro" id="IPR007454">
    <property type="entry name" value="UPF0250_YbeD-like"/>
</dbReference>
<dbReference type="SUPFAM" id="SSF117991">
    <property type="entry name" value="YbeD/HP0495-like"/>
    <property type="match status" value="1"/>
</dbReference>
<dbReference type="STRING" id="1231391.GCA_000308195_03134"/>
<dbReference type="HAMAP" id="MF_00659">
    <property type="entry name" value="UPF0250"/>
    <property type="match status" value="1"/>
</dbReference>
<sequence length="95" mass="10606">MATTPPPIPPEDSLIEYPSDFPIKVMGKSHPELAQRLTEVVLRFDPGFDPATVEMRASKQGNYIGLTFTVRATSREQLDDLYRALHGHPMVSIVL</sequence>
<name>A0A2U1CIK9_9BURK</name>
<dbReference type="AlphaFoldDB" id="A0A2U1CIK9"/>
<evidence type="ECO:0000313" key="3">
    <source>
        <dbReference type="EMBL" id="PVY60846.1"/>
    </source>
</evidence>
<dbReference type="Gene3D" id="3.30.70.260">
    <property type="match status" value="1"/>
</dbReference>
<gene>
    <name evidence="3" type="ORF">C7440_3350</name>
</gene>
<dbReference type="RefSeq" id="WP_017525482.1">
    <property type="nucleotide sequence ID" value="NZ_JACCEX010000010.1"/>
</dbReference>
<protein>
    <recommendedName>
        <fullName evidence="2">UPF0250 protein C7440_3350</fullName>
    </recommendedName>
</protein>
<dbReference type="InterPro" id="IPR027471">
    <property type="entry name" value="YbeD-like_sf"/>
</dbReference>
<keyword evidence="4" id="KW-1185">Reference proteome</keyword>
<dbReference type="NCBIfam" id="NF002533">
    <property type="entry name" value="PRK02047.1"/>
    <property type="match status" value="1"/>
</dbReference>
<evidence type="ECO:0000256" key="2">
    <source>
        <dbReference type="HAMAP-Rule" id="MF_00659"/>
    </source>
</evidence>
<dbReference type="Pfam" id="PF04359">
    <property type="entry name" value="DUF493"/>
    <property type="match status" value="1"/>
</dbReference>
<dbReference type="PANTHER" id="PTHR38036">
    <property type="entry name" value="UPF0250 PROTEIN YBED"/>
    <property type="match status" value="1"/>
</dbReference>
<comment type="caution">
    <text evidence="3">The sequence shown here is derived from an EMBL/GenBank/DDBJ whole genome shotgun (WGS) entry which is preliminary data.</text>
</comment>
<proteinExistence type="inferred from homology"/>
<dbReference type="OrthoDB" id="9793424at2"/>
<evidence type="ECO:0000313" key="4">
    <source>
        <dbReference type="Proteomes" id="UP000246145"/>
    </source>
</evidence>
<evidence type="ECO:0000256" key="1">
    <source>
        <dbReference type="ARBA" id="ARBA00008460"/>
    </source>
</evidence>
<reference evidence="3 4" key="1">
    <citation type="submission" date="2018-04" db="EMBL/GenBank/DDBJ databases">
        <title>Genomic Encyclopedia of Type Strains, Phase IV (KMG-IV): sequencing the most valuable type-strain genomes for metagenomic binning, comparative biology and taxonomic classification.</title>
        <authorList>
            <person name="Goeker M."/>
        </authorList>
    </citation>
    <scope>NUCLEOTIDE SEQUENCE [LARGE SCALE GENOMIC DNA]</scope>
    <source>
        <strain evidence="3 4">DSM 10065</strain>
    </source>
</reference>
<dbReference type="EMBL" id="QEKO01000006">
    <property type="protein sequence ID" value="PVY60846.1"/>
    <property type="molecule type" value="Genomic_DNA"/>
</dbReference>
<accession>A0A2U1CIK9</accession>